<proteinExistence type="predicted"/>
<evidence type="ECO:0000313" key="1">
    <source>
        <dbReference type="EMBL" id="SOR27444.1"/>
    </source>
</evidence>
<organism evidence="1 2">
    <name type="scientific">Methylorubrum extorquens</name>
    <name type="common">Methylobacterium dichloromethanicum</name>
    <name type="synonym">Methylobacterium extorquens</name>
    <dbReference type="NCBI Taxonomy" id="408"/>
    <lineage>
        <taxon>Bacteria</taxon>
        <taxon>Pseudomonadati</taxon>
        <taxon>Pseudomonadota</taxon>
        <taxon>Alphaproteobacteria</taxon>
        <taxon>Hyphomicrobiales</taxon>
        <taxon>Methylobacteriaceae</taxon>
        <taxon>Methylorubrum</taxon>
    </lineage>
</organism>
<evidence type="ECO:0000313" key="2">
    <source>
        <dbReference type="Proteomes" id="UP000233769"/>
    </source>
</evidence>
<gene>
    <name evidence="1" type="ORF">TK0001_0842</name>
</gene>
<reference evidence="2" key="1">
    <citation type="submission" date="2017-10" db="EMBL/GenBank/DDBJ databases">
        <authorList>
            <person name="Regsiter A."/>
            <person name="William W."/>
        </authorList>
    </citation>
    <scope>NUCLEOTIDE SEQUENCE [LARGE SCALE GENOMIC DNA]</scope>
</reference>
<dbReference type="Proteomes" id="UP000233769">
    <property type="component" value="Chromosome tk0001"/>
</dbReference>
<sequence length="95" mass="10286">MDRQGLAPVIRDEPDASAHKYCQVDVEPRARRIEGTSSANPQGGPSAVIRLLTIGRPGLDSEGGAASVENWRKTLSRAGYFGADRFNTRQSTENT</sequence>
<dbReference type="AlphaFoldDB" id="A0A2N9AJC3"/>
<protein>
    <submittedName>
        <fullName evidence="1">Uncharacterized protein</fullName>
    </submittedName>
</protein>
<accession>A0A2N9AJC3</accession>
<dbReference type="EMBL" id="LT962688">
    <property type="protein sequence ID" value="SOR27444.1"/>
    <property type="molecule type" value="Genomic_DNA"/>
</dbReference>
<name>A0A2N9AJC3_METEX</name>